<gene>
    <name evidence="2" type="ORF">IPO85_19915</name>
</gene>
<organism evidence="2 3">
    <name type="scientific">Candidatus Defluviibacterium haderslevense</name>
    <dbReference type="NCBI Taxonomy" id="2981993"/>
    <lineage>
        <taxon>Bacteria</taxon>
        <taxon>Pseudomonadati</taxon>
        <taxon>Bacteroidota</taxon>
        <taxon>Saprospiria</taxon>
        <taxon>Saprospirales</taxon>
        <taxon>Saprospiraceae</taxon>
        <taxon>Candidatus Defluviibacterium</taxon>
    </lineage>
</organism>
<dbReference type="EMBL" id="JADKFW010000021">
    <property type="protein sequence ID" value="MBK9719737.1"/>
    <property type="molecule type" value="Genomic_DNA"/>
</dbReference>
<keyword evidence="2" id="KW-0808">Transferase</keyword>
<dbReference type="InterPro" id="IPR010559">
    <property type="entry name" value="Sig_transdc_His_kin_internal"/>
</dbReference>
<reference evidence="2 3" key="1">
    <citation type="submission" date="2020-10" db="EMBL/GenBank/DDBJ databases">
        <title>Connecting structure to function with the recovery of over 1000 high-quality activated sludge metagenome-assembled genomes encoding full-length rRNA genes using long-read sequencing.</title>
        <authorList>
            <person name="Singleton C.M."/>
            <person name="Petriglieri F."/>
            <person name="Kristensen J.M."/>
            <person name="Kirkegaard R.H."/>
            <person name="Michaelsen T.Y."/>
            <person name="Andersen M.H."/>
            <person name="Karst S.M."/>
            <person name="Dueholm M.S."/>
            <person name="Nielsen P.H."/>
            <person name="Albertsen M."/>
        </authorList>
    </citation>
    <scope>NUCLEOTIDE SEQUENCE [LARGE SCALE GENOMIC DNA]</scope>
    <source>
        <strain evidence="2">Ribe_18-Q3-R11-54_BAT3C.373</strain>
    </source>
</reference>
<dbReference type="GO" id="GO:0016020">
    <property type="term" value="C:membrane"/>
    <property type="evidence" value="ECO:0007669"/>
    <property type="project" value="InterPro"/>
</dbReference>
<dbReference type="Proteomes" id="UP000808349">
    <property type="component" value="Unassembled WGS sequence"/>
</dbReference>
<dbReference type="InterPro" id="IPR050640">
    <property type="entry name" value="Bact_2-comp_sensor_kinase"/>
</dbReference>
<dbReference type="PANTHER" id="PTHR34220:SF7">
    <property type="entry name" value="SENSOR HISTIDINE KINASE YPDA"/>
    <property type="match status" value="1"/>
</dbReference>
<dbReference type="Pfam" id="PF06580">
    <property type="entry name" value="His_kinase"/>
    <property type="match status" value="1"/>
</dbReference>
<sequence>MPYLKSQINPHFLFNMLNSIYSLSRAQSASTPDTVMKLSKILRYMIYETGKITVPIEEEIKIIDDFIELQQLRFGKRLQVKMEKHIENSSTQVTPLILFPLIENAFKHGNGSGTSEILFNITLIQNSLDVSVINPIEGSSVQSNGEEGIGLPNLRRQLELLYRDYSFVHFEKDNHFVVNLRINLASYAGFELFDSRG</sequence>
<evidence type="ECO:0000313" key="2">
    <source>
        <dbReference type="EMBL" id="MBK9719737.1"/>
    </source>
</evidence>
<evidence type="ECO:0000313" key="3">
    <source>
        <dbReference type="Proteomes" id="UP000808349"/>
    </source>
</evidence>
<accession>A0A9D7SDR0</accession>
<evidence type="ECO:0000259" key="1">
    <source>
        <dbReference type="Pfam" id="PF06580"/>
    </source>
</evidence>
<keyword evidence="2" id="KW-0418">Kinase</keyword>
<dbReference type="SUPFAM" id="SSF55874">
    <property type="entry name" value="ATPase domain of HSP90 chaperone/DNA topoisomerase II/histidine kinase"/>
    <property type="match status" value="1"/>
</dbReference>
<name>A0A9D7SDR0_9BACT</name>
<proteinExistence type="predicted"/>
<dbReference type="PANTHER" id="PTHR34220">
    <property type="entry name" value="SENSOR HISTIDINE KINASE YPDA"/>
    <property type="match status" value="1"/>
</dbReference>
<dbReference type="GO" id="GO:0000155">
    <property type="term" value="F:phosphorelay sensor kinase activity"/>
    <property type="evidence" value="ECO:0007669"/>
    <property type="project" value="InterPro"/>
</dbReference>
<comment type="caution">
    <text evidence="2">The sequence shown here is derived from an EMBL/GenBank/DDBJ whole genome shotgun (WGS) entry which is preliminary data.</text>
</comment>
<dbReference type="InterPro" id="IPR036890">
    <property type="entry name" value="HATPase_C_sf"/>
</dbReference>
<dbReference type="AlphaFoldDB" id="A0A9D7SDR0"/>
<protein>
    <submittedName>
        <fullName evidence="2">Sensor histidine kinase</fullName>
    </submittedName>
</protein>
<dbReference type="Gene3D" id="3.30.565.10">
    <property type="entry name" value="Histidine kinase-like ATPase, C-terminal domain"/>
    <property type="match status" value="1"/>
</dbReference>
<feature type="domain" description="Signal transduction histidine kinase internal region" evidence="1">
    <location>
        <begin position="3"/>
        <end position="78"/>
    </location>
</feature>